<dbReference type="NCBIfam" id="NF004856">
    <property type="entry name" value="PRK06209.1"/>
    <property type="match status" value="1"/>
</dbReference>
<name>A0A6C0IY75_9ZZZZ</name>
<dbReference type="GO" id="GO:0008483">
    <property type="term" value="F:transaminase activity"/>
    <property type="evidence" value="ECO:0007669"/>
    <property type="project" value="InterPro"/>
</dbReference>
<dbReference type="EMBL" id="MN740257">
    <property type="protein sequence ID" value="QHT96433.1"/>
    <property type="molecule type" value="Genomic_DNA"/>
</dbReference>
<dbReference type="PANTHER" id="PTHR43713:SF3">
    <property type="entry name" value="GLUTAMATE-1-SEMIALDEHYDE 2,1-AMINOMUTASE 1, CHLOROPLASTIC-RELATED"/>
    <property type="match status" value="1"/>
</dbReference>
<evidence type="ECO:0008006" key="4">
    <source>
        <dbReference type="Google" id="ProtNLM"/>
    </source>
</evidence>
<dbReference type="InterPro" id="IPR005814">
    <property type="entry name" value="Aminotrans_3"/>
</dbReference>
<reference evidence="3" key="1">
    <citation type="journal article" date="2020" name="Nature">
        <title>Giant virus diversity and host interactions through global metagenomics.</title>
        <authorList>
            <person name="Schulz F."/>
            <person name="Roux S."/>
            <person name="Paez-Espino D."/>
            <person name="Jungbluth S."/>
            <person name="Walsh D.A."/>
            <person name="Denef V.J."/>
            <person name="McMahon K.D."/>
            <person name="Konstantinidis K.T."/>
            <person name="Eloe-Fadrosh E.A."/>
            <person name="Kyrpides N.C."/>
            <person name="Woyke T."/>
        </authorList>
    </citation>
    <scope>NUCLEOTIDE SEQUENCE</scope>
    <source>
        <strain evidence="3">GVMAG-M-3300024302-11</strain>
    </source>
</reference>
<dbReference type="InterPro" id="IPR015424">
    <property type="entry name" value="PyrdxlP-dep_Trfase"/>
</dbReference>
<keyword evidence="2" id="KW-0663">Pyridoxal phosphate</keyword>
<dbReference type="Gene3D" id="3.90.1150.10">
    <property type="entry name" value="Aspartate Aminotransferase, domain 1"/>
    <property type="match status" value="1"/>
</dbReference>
<dbReference type="InterPro" id="IPR015422">
    <property type="entry name" value="PyrdxlP-dep_Trfase_small"/>
</dbReference>
<accession>A0A6C0IY75</accession>
<sequence>MNYTSELHEYIPGGAHTYSRGEDTASNNLPKYLKRGKGAYVWDENDKKYLDYGMALRANILGYSNDIVDDGAIEQIKNGNNLTKPSEIELIAAKKLVQLIPWVEQVKFAKNGSNVTTAAVKLARAYNNKSYVITCQDHPFFSFDDWFIGTTPLKRGTLFDKKCPFLNNSAELKFKYNDIESLEEQFLKFPNDIAAVIMEPCTTEDPKIYEDGENFLHKAHKLCKKYNSVFIIDEMITGFRFGITGACGLYNISPDLVTYGKAIANGFSLAVLGGKKEIMSLGDVITEGRERTFLLSSTHGAEMCSLGAMVKNLDFIIENNVSNYIRDYGEKLIIEGNKISEKLGLIDYFNFDGLFQGPYFVTRNENKDACLKYRTLFLQEMCKNGVIMAWIAVSFSHGENEMKITLDAIEKSLIIYKKALDEGIDKYLESYVIKSVFRKYN</sequence>
<dbReference type="Gene3D" id="3.40.640.10">
    <property type="entry name" value="Type I PLP-dependent aspartate aminotransferase-like (Major domain)"/>
    <property type="match status" value="1"/>
</dbReference>
<proteinExistence type="predicted"/>
<dbReference type="PANTHER" id="PTHR43713">
    <property type="entry name" value="GLUTAMATE-1-SEMIALDEHYDE 2,1-AMINOMUTASE"/>
    <property type="match status" value="1"/>
</dbReference>
<dbReference type="Pfam" id="PF00202">
    <property type="entry name" value="Aminotran_3"/>
    <property type="match status" value="1"/>
</dbReference>
<evidence type="ECO:0000256" key="2">
    <source>
        <dbReference type="ARBA" id="ARBA00022898"/>
    </source>
</evidence>
<protein>
    <recommendedName>
        <fullName evidence="4">Glutamate-1-semialdehyde 2,1-aminomutase</fullName>
    </recommendedName>
</protein>
<dbReference type="AlphaFoldDB" id="A0A6C0IY75"/>
<comment type="cofactor">
    <cofactor evidence="1">
        <name>pyridoxal 5'-phosphate</name>
        <dbReference type="ChEBI" id="CHEBI:597326"/>
    </cofactor>
</comment>
<evidence type="ECO:0000313" key="3">
    <source>
        <dbReference type="EMBL" id="QHT96433.1"/>
    </source>
</evidence>
<dbReference type="GO" id="GO:0030170">
    <property type="term" value="F:pyridoxal phosphate binding"/>
    <property type="evidence" value="ECO:0007669"/>
    <property type="project" value="InterPro"/>
</dbReference>
<dbReference type="InterPro" id="IPR015421">
    <property type="entry name" value="PyrdxlP-dep_Trfase_major"/>
</dbReference>
<evidence type="ECO:0000256" key="1">
    <source>
        <dbReference type="ARBA" id="ARBA00001933"/>
    </source>
</evidence>
<organism evidence="3">
    <name type="scientific">viral metagenome</name>
    <dbReference type="NCBI Taxonomy" id="1070528"/>
    <lineage>
        <taxon>unclassified sequences</taxon>
        <taxon>metagenomes</taxon>
        <taxon>organismal metagenomes</taxon>
    </lineage>
</organism>
<dbReference type="SUPFAM" id="SSF53383">
    <property type="entry name" value="PLP-dependent transferases"/>
    <property type="match status" value="1"/>
</dbReference>